<dbReference type="Pfam" id="PF01048">
    <property type="entry name" value="PNP_UDP_1"/>
    <property type="match status" value="1"/>
</dbReference>
<dbReference type="InterPro" id="IPR053137">
    <property type="entry name" value="NLR-like"/>
</dbReference>
<dbReference type="GO" id="GO:0003824">
    <property type="term" value="F:catalytic activity"/>
    <property type="evidence" value="ECO:0007669"/>
    <property type="project" value="InterPro"/>
</dbReference>
<dbReference type="Pfam" id="PF22939">
    <property type="entry name" value="WHD_GPIID"/>
    <property type="match status" value="1"/>
</dbReference>
<feature type="repeat" description="ANK" evidence="2">
    <location>
        <begin position="961"/>
        <end position="985"/>
    </location>
</feature>
<feature type="repeat" description="ANK" evidence="2">
    <location>
        <begin position="893"/>
        <end position="926"/>
    </location>
</feature>
<dbReference type="GO" id="GO:0009116">
    <property type="term" value="P:nucleoside metabolic process"/>
    <property type="evidence" value="ECO:0007669"/>
    <property type="project" value="InterPro"/>
</dbReference>
<dbReference type="PANTHER" id="PTHR46082:SF11">
    <property type="entry name" value="AAA+ ATPASE DOMAIN-CONTAINING PROTEIN-RELATED"/>
    <property type="match status" value="1"/>
</dbReference>
<dbReference type="PROSITE" id="PS50088">
    <property type="entry name" value="ANK_REPEAT"/>
    <property type="match status" value="3"/>
</dbReference>
<gene>
    <name evidence="6" type="ORF">H0G86_002161</name>
</gene>
<dbReference type="Pfam" id="PF24883">
    <property type="entry name" value="NPHP3_N"/>
    <property type="match status" value="1"/>
</dbReference>
<dbReference type="InterPro" id="IPR000845">
    <property type="entry name" value="Nucleoside_phosphorylase_d"/>
</dbReference>
<dbReference type="InterPro" id="IPR002110">
    <property type="entry name" value="Ankyrin_rpt"/>
</dbReference>
<evidence type="ECO:0000256" key="2">
    <source>
        <dbReference type="PROSITE-ProRule" id="PRU00023"/>
    </source>
</evidence>
<evidence type="ECO:0000259" key="3">
    <source>
        <dbReference type="Pfam" id="PF01048"/>
    </source>
</evidence>
<feature type="domain" description="GPI inositol-deacylase winged helix" evidence="4">
    <location>
        <begin position="663"/>
        <end position="742"/>
    </location>
</feature>
<dbReference type="SUPFAM" id="SSF48403">
    <property type="entry name" value="Ankyrin repeat"/>
    <property type="match status" value="1"/>
</dbReference>
<dbReference type="InterPro" id="IPR056884">
    <property type="entry name" value="NPHP3-like_N"/>
</dbReference>
<name>A0A8G0L7Z3_9HYPO</name>
<evidence type="ECO:0000259" key="4">
    <source>
        <dbReference type="Pfam" id="PF22939"/>
    </source>
</evidence>
<evidence type="ECO:0000313" key="7">
    <source>
        <dbReference type="Proteomes" id="UP000826661"/>
    </source>
</evidence>
<dbReference type="EMBL" id="CP075864">
    <property type="protein sequence ID" value="QYS94840.1"/>
    <property type="molecule type" value="Genomic_DNA"/>
</dbReference>
<dbReference type="SMART" id="SM00248">
    <property type="entry name" value="ANK"/>
    <property type="match status" value="8"/>
</dbReference>
<dbReference type="Gene3D" id="3.40.50.300">
    <property type="entry name" value="P-loop containing nucleotide triphosphate hydrolases"/>
    <property type="match status" value="1"/>
</dbReference>
<dbReference type="InterPro" id="IPR054471">
    <property type="entry name" value="GPIID_WHD"/>
</dbReference>
<evidence type="ECO:0000259" key="5">
    <source>
        <dbReference type="Pfam" id="PF24883"/>
    </source>
</evidence>
<dbReference type="InterPro" id="IPR027417">
    <property type="entry name" value="P-loop_NTPase"/>
</dbReference>
<dbReference type="InterPro" id="IPR036770">
    <property type="entry name" value="Ankyrin_rpt-contain_sf"/>
</dbReference>
<organism evidence="6 7">
    <name type="scientific">Trichoderma simmonsii</name>
    <dbReference type="NCBI Taxonomy" id="1491479"/>
    <lineage>
        <taxon>Eukaryota</taxon>
        <taxon>Fungi</taxon>
        <taxon>Dikarya</taxon>
        <taxon>Ascomycota</taxon>
        <taxon>Pezizomycotina</taxon>
        <taxon>Sordariomycetes</taxon>
        <taxon>Hypocreomycetidae</taxon>
        <taxon>Hypocreales</taxon>
        <taxon>Hypocreaceae</taxon>
        <taxon>Trichoderma</taxon>
    </lineage>
</organism>
<protein>
    <submittedName>
        <fullName evidence="6">ANK_REP_REGION domain-containing protein</fullName>
    </submittedName>
</protein>
<dbReference type="InterPro" id="IPR035994">
    <property type="entry name" value="Nucleoside_phosphorylase_sf"/>
</dbReference>
<proteinExistence type="predicted"/>
<evidence type="ECO:0000313" key="6">
    <source>
        <dbReference type="EMBL" id="QYS94840.1"/>
    </source>
</evidence>
<dbReference type="AlphaFoldDB" id="A0A8G0L7Z3"/>
<evidence type="ECO:0000256" key="1">
    <source>
        <dbReference type="ARBA" id="ARBA00022737"/>
    </source>
</evidence>
<dbReference type="SUPFAM" id="SSF53167">
    <property type="entry name" value="Purine and uridine phosphorylases"/>
    <property type="match status" value="1"/>
</dbReference>
<dbReference type="Pfam" id="PF12796">
    <property type="entry name" value="Ank_2"/>
    <property type="match status" value="2"/>
</dbReference>
<feature type="domain" description="Nephrocystin 3-like N-terminal" evidence="5">
    <location>
        <begin position="392"/>
        <end position="556"/>
    </location>
</feature>
<dbReference type="Gene3D" id="3.40.50.1580">
    <property type="entry name" value="Nucleoside phosphorylase domain"/>
    <property type="match status" value="1"/>
</dbReference>
<dbReference type="SUPFAM" id="SSF52540">
    <property type="entry name" value="P-loop containing nucleoside triphosphate hydrolases"/>
    <property type="match status" value="1"/>
</dbReference>
<keyword evidence="7" id="KW-1185">Reference proteome</keyword>
<dbReference type="PROSITE" id="PS50297">
    <property type="entry name" value="ANK_REP_REGION"/>
    <property type="match status" value="3"/>
</dbReference>
<keyword evidence="1" id="KW-0677">Repeat</keyword>
<keyword evidence="2" id="KW-0040">ANK repeat</keyword>
<accession>A0A8G0L7Z3</accession>
<sequence length="1219" mass="137502">MTSEANLGLRTHDDYTVGWVCALPKEQTAAIAMLDHRHADLEKPPNDQNTYTLGSISSHNIVIACLPKGKTGTNSAATVAAWMVSTFPSIKVGLLVGIGGGVPPKVRLGDVVVSTPTGQFPGVVQWDIGKAKEGGRFERTGSLNNPPTLLLTALTRLETEHDLNGSKISEYLDQLQEKWPRLASKYLRSQRHEDLLFRSNYEHVSEIISYDTTSSLEDSAEEENCEFCDRSQVVKKKPRDMRVHYGLIASGNQVIKDATLRNKLNKYLNDQVLCIEMEAAGLMNDFPCIVIRGISDYADSHKNDTWQEHAAAVAAAFAKELLGYVQAADVERERPVKDILEQVLGTISEIEENTSHTRAKLEGIENIKILDWLTSTNYGLQQSDCFQRRQPGSGQWLLDSTEFQSWVAGRNQTLFCPGMPGAGKTILTSIVVDYLVSKFRHGDVGIAYIYCSFHRHHEQNTGDLLASILKQLAETQTLLPKSVKDLYKTHQSRRTRPSIDELYETLQSVIASYSRAFIIVDALDECQTSNNSRIKFLFKLFDVQRKSHINIFATSRPIPEICDKFKESTVIEVRAHTDDVKNYLESQISHSDSEIMNICREYIKTKITEAAEGMFLLAQLYFDVIKDKRTQKKIKDALKELPIGRNTYDDTYEEAMKRIISQAPDTAELARLVLSWIVCARRPLKALELQHALAVEPKKYRIDEDNLLPLGDMASICAGLVTIEKESSIIRLVHYTTHEYLERTRGRWLPEAESAITTICTTYLLFNDFGIGPCNSCSRFAVLSWLSCRPCPRECEYQKRLRSFPLYHYAANHWGDHARACLELDGDVMNFLNCNSNIDASIQVVMGQRRFNCSGNLFPRKVTGLHLASYFDLCGAVNAILEYNAFPDPRDSHNATPLLYAARNGHKDVVRLLLAANNIDPDTRDNRCRTPLSYAAINGHKDVVRLLLATNNIDPDTRDKSCRTPLSYAADKGYMDIVKLLLEIGEVDPNSKDDYDRTPLLYAATNGHEDIVRLLLASGKVDPDTRDKSCRSPLSHTAEGGHKGVVKLLLATGKVDPDSKDSYYRTPLLYATMGFYYGIVKLLLATGKVDPSFKAHDCTTPLSYAAKNEYSEIVKRFLTIDICISSTCGYKHKVCDLKRHRQSLNRLVKRHIRSNGHYSKQLKSRGRENIFMLRRRRYFQQLISHTSNAWLVKSQDRLRNLKAITSSLYSIGHGDWTPQ</sequence>
<feature type="repeat" description="ANK" evidence="2">
    <location>
        <begin position="995"/>
        <end position="1019"/>
    </location>
</feature>
<dbReference type="Pfam" id="PF13637">
    <property type="entry name" value="Ank_4"/>
    <property type="match status" value="1"/>
</dbReference>
<dbReference type="PANTHER" id="PTHR46082">
    <property type="entry name" value="ATP/GTP-BINDING PROTEIN-RELATED"/>
    <property type="match status" value="1"/>
</dbReference>
<reference evidence="6 7" key="1">
    <citation type="journal article" date="2021" name="BMC Genomics">
        <title>Telomere-to-telomere genome assembly of asparaginase-producing Trichoderma simmonsii.</title>
        <authorList>
            <person name="Chung D."/>
            <person name="Kwon Y.M."/>
            <person name="Yang Y."/>
        </authorList>
    </citation>
    <scope>NUCLEOTIDE SEQUENCE [LARGE SCALE GENOMIC DNA]</scope>
    <source>
        <strain evidence="6 7">GH-Sj1</strain>
    </source>
</reference>
<dbReference type="Proteomes" id="UP000826661">
    <property type="component" value="Chromosome I"/>
</dbReference>
<dbReference type="Gene3D" id="1.25.40.20">
    <property type="entry name" value="Ankyrin repeat-containing domain"/>
    <property type="match status" value="2"/>
</dbReference>
<feature type="domain" description="Nucleoside phosphorylase" evidence="3">
    <location>
        <begin position="18"/>
        <end position="321"/>
    </location>
</feature>